<dbReference type="EMBL" id="JAHDYS010000014">
    <property type="protein sequence ID" value="MBT1072894.1"/>
    <property type="molecule type" value="Genomic_DNA"/>
</dbReference>
<keyword evidence="5 10" id="KW-0732">Signal</keyword>
<keyword evidence="14" id="KW-1185">Reference proteome</keyword>
<feature type="signal peptide" evidence="10">
    <location>
        <begin position="1"/>
        <end position="22"/>
    </location>
</feature>
<comment type="subunit">
    <text evidence="9">Interacts with TamB to form the translocation and assembly module (TAM).</text>
</comment>
<evidence type="ECO:0000256" key="8">
    <source>
        <dbReference type="ARBA" id="ARBA00033063"/>
    </source>
</evidence>
<evidence type="ECO:0000256" key="3">
    <source>
        <dbReference type="ARBA" id="ARBA00015419"/>
    </source>
</evidence>
<evidence type="ECO:0000256" key="2">
    <source>
        <dbReference type="ARBA" id="ARBA00010248"/>
    </source>
</evidence>
<dbReference type="Pfam" id="PF17243">
    <property type="entry name" value="POTRA_TamA_1"/>
    <property type="match status" value="1"/>
</dbReference>
<keyword evidence="6" id="KW-0472">Membrane</keyword>
<dbReference type="PANTHER" id="PTHR12815:SF47">
    <property type="entry name" value="TRANSLOCATION AND ASSEMBLY MODULE SUBUNIT TAMA"/>
    <property type="match status" value="1"/>
</dbReference>
<dbReference type="Pfam" id="PF01103">
    <property type="entry name" value="Omp85"/>
    <property type="match status" value="1"/>
</dbReference>
<organism evidence="13 14">
    <name type="scientific">Pelotalea chapellei</name>
    <dbReference type="NCBI Taxonomy" id="44671"/>
    <lineage>
        <taxon>Bacteria</taxon>
        <taxon>Pseudomonadati</taxon>
        <taxon>Thermodesulfobacteriota</taxon>
        <taxon>Desulfuromonadia</taxon>
        <taxon>Geobacterales</taxon>
        <taxon>Geobacteraceae</taxon>
        <taxon>Pelotalea</taxon>
    </lineage>
</organism>
<feature type="domain" description="Bacterial surface antigen (D15)" evidence="11">
    <location>
        <begin position="298"/>
        <end position="582"/>
    </location>
</feature>
<evidence type="ECO:0000256" key="6">
    <source>
        <dbReference type="ARBA" id="ARBA00023136"/>
    </source>
</evidence>
<evidence type="ECO:0000313" key="14">
    <source>
        <dbReference type="Proteomes" id="UP000784128"/>
    </source>
</evidence>
<evidence type="ECO:0000259" key="12">
    <source>
        <dbReference type="Pfam" id="PF17243"/>
    </source>
</evidence>
<proteinExistence type="inferred from homology"/>
<dbReference type="PANTHER" id="PTHR12815">
    <property type="entry name" value="SORTING AND ASSEMBLY MACHINERY SAMM50 PROTEIN FAMILY MEMBER"/>
    <property type="match status" value="1"/>
</dbReference>
<dbReference type="Gene3D" id="3.10.20.310">
    <property type="entry name" value="membrane protein fhac"/>
    <property type="match status" value="3"/>
</dbReference>
<evidence type="ECO:0000256" key="5">
    <source>
        <dbReference type="ARBA" id="ARBA00022729"/>
    </source>
</evidence>
<sequence>MLKTLPFIIACLLFCLALPVHAAQPVELVVEGVEGPALDNVRLALALPPGLVHEGKANRLWLQRFSGQADEKVRAALEPFGYYNANVTVVMEPLEKERYRLRVAVVPGEPVRVADVQVELHGSGSGQSSLQGLAAAFPLQKGSILLQQEYEKAKAVFKTRAEALGYLDADFPQHEIRIAPGETSARIKLVMETGERYLFNGTRIEGAPDYPEPFLKRYISFAPGDVFSYASLGETQLNLTNSERFKEVVVLPEKAEATDFRVPVLVQLKQAPRRTLRPGVGYGTDTGARFSLRYRDLNMFHKGHELNAQLYVAERLQGLAAGYIVPDYRDIRSSTTFQLNLQQEDVTAYISRLVAVEVARNHSFGKGELGTVYLRVQQEDFTIGTQESSSRLVLPGIRFSKDSYDNLIHPTSGFRFSVDVRGTHQFIGSDTSLLQCIGEGSHLLPLPWRLSLHSRVRVGTTLFSDPLVDIPPTLRFFAGGDQSVRGYSYKSLGPTDSSGKVAGGKQLLTGSIELERALFQNWGISAFHDAGNAFNTLSDVTLFQGAGIGLHYYSQVGAINLSVARQIGVDHPGYRIHFTVGFQL</sequence>
<evidence type="ECO:0000256" key="4">
    <source>
        <dbReference type="ARBA" id="ARBA00022692"/>
    </source>
</evidence>
<gene>
    <name evidence="13" type="ORF">KJB30_13945</name>
</gene>
<name>A0ABS5UB46_9BACT</name>
<dbReference type="Gene3D" id="2.40.160.50">
    <property type="entry name" value="membrane protein fhac: a member of the omp85/tpsb transporter family"/>
    <property type="match status" value="1"/>
</dbReference>
<comment type="similarity">
    <text evidence="2">Belongs to the TamA family.</text>
</comment>
<evidence type="ECO:0000256" key="9">
    <source>
        <dbReference type="ARBA" id="ARBA00093548"/>
    </source>
</evidence>
<feature type="chain" id="PRO_5046425793" description="Translocation and assembly module subunit TamA" evidence="10">
    <location>
        <begin position="23"/>
        <end position="584"/>
    </location>
</feature>
<comment type="caution">
    <text evidence="13">The sequence shown here is derived from an EMBL/GenBank/DDBJ whole genome shotgun (WGS) entry which is preliminary data.</text>
</comment>
<evidence type="ECO:0000313" key="13">
    <source>
        <dbReference type="EMBL" id="MBT1072894.1"/>
    </source>
</evidence>
<reference evidence="13 14" key="1">
    <citation type="submission" date="2021-05" db="EMBL/GenBank/DDBJ databases">
        <title>The draft genome of Geobacter chapellei DSM 13688.</title>
        <authorList>
            <person name="Xu Z."/>
            <person name="Masuda Y."/>
            <person name="Itoh H."/>
            <person name="Senoo K."/>
        </authorList>
    </citation>
    <scope>NUCLEOTIDE SEQUENCE [LARGE SCALE GENOMIC DNA]</scope>
    <source>
        <strain evidence="13 14">DSM 13688</strain>
    </source>
</reference>
<evidence type="ECO:0000259" key="11">
    <source>
        <dbReference type="Pfam" id="PF01103"/>
    </source>
</evidence>
<keyword evidence="7" id="KW-0998">Cell outer membrane</keyword>
<protein>
    <recommendedName>
        <fullName evidence="3">Translocation and assembly module subunit TamA</fullName>
    </recommendedName>
    <alternativeName>
        <fullName evidence="8">Autotransporter assembly factor TamA</fullName>
    </alternativeName>
</protein>
<dbReference type="InterPro" id="IPR035243">
    <property type="entry name" value="TamA_POTRA_Dom_1"/>
</dbReference>
<comment type="subcellular location">
    <subcellularLocation>
        <location evidence="1">Cell outer membrane</location>
    </subcellularLocation>
</comment>
<accession>A0ABS5UB46</accession>
<evidence type="ECO:0000256" key="7">
    <source>
        <dbReference type="ARBA" id="ARBA00023237"/>
    </source>
</evidence>
<evidence type="ECO:0000256" key="1">
    <source>
        <dbReference type="ARBA" id="ARBA00004442"/>
    </source>
</evidence>
<evidence type="ECO:0000256" key="10">
    <source>
        <dbReference type="SAM" id="SignalP"/>
    </source>
</evidence>
<keyword evidence="4" id="KW-0812">Transmembrane</keyword>
<dbReference type="Proteomes" id="UP000784128">
    <property type="component" value="Unassembled WGS sequence"/>
</dbReference>
<dbReference type="InterPro" id="IPR000184">
    <property type="entry name" value="Bac_surfAg_D15"/>
</dbReference>
<dbReference type="InterPro" id="IPR039910">
    <property type="entry name" value="D15-like"/>
</dbReference>
<feature type="domain" description="TamA POTRA" evidence="12">
    <location>
        <begin position="27"/>
        <end position="107"/>
    </location>
</feature>